<sequence length="63" mass="6926">MSLQTSEQACTDLHVYAVIKYKSLNQGDHQAIVCTWLSAWLSVTVIVRPCVRMAGSQGTSVDQ</sequence>
<comment type="caution">
    <text evidence="1">The sequence shown here is derived from an EMBL/GenBank/DDBJ whole genome shotgun (WGS) entry which is preliminary data.</text>
</comment>
<gene>
    <name evidence="1" type="ORF">DAT39_005678</name>
</gene>
<organism evidence="1 2">
    <name type="scientific">Clarias magur</name>
    <name type="common">Asian catfish</name>
    <name type="synonym">Macropteronotus magur</name>
    <dbReference type="NCBI Taxonomy" id="1594786"/>
    <lineage>
        <taxon>Eukaryota</taxon>
        <taxon>Metazoa</taxon>
        <taxon>Chordata</taxon>
        <taxon>Craniata</taxon>
        <taxon>Vertebrata</taxon>
        <taxon>Euteleostomi</taxon>
        <taxon>Actinopterygii</taxon>
        <taxon>Neopterygii</taxon>
        <taxon>Teleostei</taxon>
        <taxon>Ostariophysi</taxon>
        <taxon>Siluriformes</taxon>
        <taxon>Clariidae</taxon>
        <taxon>Clarias</taxon>
    </lineage>
</organism>
<accession>A0A8J4TVH9</accession>
<proteinExistence type="predicted"/>
<evidence type="ECO:0000313" key="2">
    <source>
        <dbReference type="Proteomes" id="UP000727407"/>
    </source>
</evidence>
<reference evidence="1" key="1">
    <citation type="submission" date="2020-07" db="EMBL/GenBank/DDBJ databases">
        <title>Clarias magur genome sequencing, assembly and annotation.</title>
        <authorList>
            <person name="Kushwaha B."/>
            <person name="Kumar R."/>
            <person name="Das P."/>
            <person name="Joshi C.G."/>
            <person name="Kumar D."/>
            <person name="Nagpure N.S."/>
            <person name="Pandey M."/>
            <person name="Agarwal S."/>
            <person name="Srivastava S."/>
            <person name="Singh M."/>
            <person name="Sahoo L."/>
            <person name="Jayasankar P."/>
            <person name="Meher P.K."/>
            <person name="Koringa P.G."/>
            <person name="Iquebal M.A."/>
            <person name="Das S.P."/>
            <person name="Bit A."/>
            <person name="Patnaik S."/>
            <person name="Patel N."/>
            <person name="Shah T.M."/>
            <person name="Hinsu A."/>
            <person name="Jena J.K."/>
        </authorList>
    </citation>
    <scope>NUCLEOTIDE SEQUENCE</scope>
    <source>
        <strain evidence="1">CIFAMagur01</strain>
        <tissue evidence="1">Testis</tissue>
    </source>
</reference>
<evidence type="ECO:0000313" key="1">
    <source>
        <dbReference type="EMBL" id="KAF5904601.1"/>
    </source>
</evidence>
<dbReference type="EMBL" id="QNUK01000055">
    <property type="protein sequence ID" value="KAF5904601.1"/>
    <property type="molecule type" value="Genomic_DNA"/>
</dbReference>
<dbReference type="AlphaFoldDB" id="A0A8J4TVH9"/>
<keyword evidence="2" id="KW-1185">Reference proteome</keyword>
<protein>
    <submittedName>
        <fullName evidence="1">Uncharacterized protein</fullName>
    </submittedName>
</protein>
<dbReference type="Proteomes" id="UP000727407">
    <property type="component" value="Unassembled WGS sequence"/>
</dbReference>
<name>A0A8J4TVH9_CLAMG</name>